<dbReference type="OrthoDB" id="9810654at2"/>
<name>A0A371IRK7_9FIRM</name>
<comment type="similarity">
    <text evidence="6">Belongs to the LPG synthase family.</text>
</comment>
<dbReference type="NCBIfam" id="TIGR00374">
    <property type="entry name" value="flippase-like domain"/>
    <property type="match status" value="1"/>
</dbReference>
<feature type="transmembrane region" description="Helical" evidence="6">
    <location>
        <begin position="130"/>
        <end position="151"/>
    </location>
</feature>
<comment type="function">
    <text evidence="6">Catalyzes the transfer of a lysyl group from L-lysyl-tRNA(Lys) to membrane-bound phosphatidylglycerol (PG), which produces lysylphosphatidylglycerol (LPG), a major component of the bacterial membrane with a positive net charge. LPG synthesis contributes to bacterial virulence as it is involved in the resistance mechanism against cationic antimicrobial peptides (CAMP) produces by the host's immune system (defensins, cathelicidins) and by the competing microorganisms.</text>
</comment>
<evidence type="ECO:0000256" key="1">
    <source>
        <dbReference type="ARBA" id="ARBA00004651"/>
    </source>
</evidence>
<feature type="transmembrane region" description="Helical" evidence="6">
    <location>
        <begin position="308"/>
        <end position="334"/>
    </location>
</feature>
<protein>
    <recommendedName>
        <fullName evidence="6">Phosphatidylglycerol lysyltransferase</fullName>
        <ecNumber evidence="6">2.3.2.3</ecNumber>
    </recommendedName>
    <alternativeName>
        <fullName evidence="6">Lysylphosphatidylglycerol synthase</fullName>
    </alternativeName>
</protein>
<evidence type="ECO:0000256" key="4">
    <source>
        <dbReference type="ARBA" id="ARBA00022989"/>
    </source>
</evidence>
<keyword evidence="4 6" id="KW-1133">Transmembrane helix</keyword>
<keyword evidence="2" id="KW-1003">Cell membrane</keyword>
<dbReference type="RefSeq" id="WP_095405464.1">
    <property type="nucleotide sequence ID" value="NZ_NOJZ02000019.1"/>
</dbReference>
<feature type="transmembrane region" description="Helical" evidence="6">
    <location>
        <begin position="12"/>
        <end position="28"/>
    </location>
</feature>
<proteinExistence type="inferred from homology"/>
<dbReference type="Pfam" id="PF03706">
    <property type="entry name" value="LPG_synthase_TM"/>
    <property type="match status" value="1"/>
</dbReference>
<dbReference type="EC" id="2.3.2.3" evidence="6"/>
<sequence length="351" mass="39957">MKKNLSKTKSLLQYIFLILLAGLTIYLVSKNLDITMLKSVIKMVDKKFILLGIVSVVFYIMLEAIVLRIIIDSIYKVKVRFLGFKLASMGFYYNLVTPFASGSQPMQVYILNKFKMPLGKATAVVTNKSIIYQLVVTLYCTVLAITNMGILKKQMPVIIPFIYLGIAINMFTLVIVALIVLNPVKIKKFSKFFIKHASKVKVLRFLENKLNNIEHFIDEYSESIGMFAKNKKILATTILITVIQLSAYFSISFWVYKAFNLDGYSYLYLLTLQTFLYMAISPIPTPGNIGANEIAFLTIFKSVFPKPLMGYAVFLYGGFVYYLILIGSGILTVITHYRMKHLKNENKQLIS</sequence>
<comment type="subcellular location">
    <subcellularLocation>
        <location evidence="1 6">Cell membrane</location>
        <topology evidence="1 6">Multi-pass membrane protein</topology>
    </subcellularLocation>
</comment>
<reference evidence="7 8" key="1">
    <citation type="journal article" date="2017" name="Genome Announc.">
        <title>Draft Genome Sequence of Romboutsia maritimum sp. nov. Strain CCRI-22766(T), Isolated from Coastal Estuarine Mud.</title>
        <authorList>
            <person name="Maheux A.F."/>
            <person name="Boudreau D.K."/>
            <person name="Berube E."/>
            <person name="Boissinot M."/>
            <person name="Raymond F."/>
            <person name="Brodeur S."/>
            <person name="Corbeil J."/>
            <person name="Brightwell G."/>
            <person name="Broda D."/>
            <person name="Omar R.F."/>
            <person name="Bergeron M.G."/>
        </authorList>
    </citation>
    <scope>NUCLEOTIDE SEQUENCE [LARGE SCALE GENOMIC DNA]</scope>
    <source>
        <strain evidence="7 8">CCRI-22766</strain>
    </source>
</reference>
<accession>A0A371IRK7</accession>
<evidence type="ECO:0000313" key="8">
    <source>
        <dbReference type="Proteomes" id="UP000243494"/>
    </source>
</evidence>
<comment type="catalytic activity">
    <reaction evidence="6">
        <text>L-lysyl-tRNA(Lys) + a 1,2-diacyl-sn-glycero-3-phospho-(1'-sn-glycerol) = a 1,2-diacyl-sn-glycero-3-phospho-1'-(3'-O-L-lysyl)-sn-glycerol + tRNA(Lys)</text>
        <dbReference type="Rhea" id="RHEA:10668"/>
        <dbReference type="Rhea" id="RHEA-COMP:9696"/>
        <dbReference type="Rhea" id="RHEA-COMP:9697"/>
        <dbReference type="ChEBI" id="CHEBI:64716"/>
        <dbReference type="ChEBI" id="CHEBI:75792"/>
        <dbReference type="ChEBI" id="CHEBI:78442"/>
        <dbReference type="ChEBI" id="CHEBI:78529"/>
        <dbReference type="EC" id="2.3.2.3"/>
    </reaction>
</comment>
<dbReference type="AlphaFoldDB" id="A0A371IRK7"/>
<dbReference type="Proteomes" id="UP000243494">
    <property type="component" value="Unassembled WGS sequence"/>
</dbReference>
<keyword evidence="6" id="KW-0808">Transferase</keyword>
<keyword evidence="6" id="KW-0443">Lipid metabolism</keyword>
<dbReference type="InterPro" id="IPR022791">
    <property type="entry name" value="L-PG_synthase/AglD"/>
</dbReference>
<dbReference type="EMBL" id="NOJZ02000019">
    <property type="protein sequence ID" value="RDY23104.1"/>
    <property type="molecule type" value="Genomic_DNA"/>
</dbReference>
<evidence type="ECO:0000256" key="3">
    <source>
        <dbReference type="ARBA" id="ARBA00022692"/>
    </source>
</evidence>
<dbReference type="GO" id="GO:0046677">
    <property type="term" value="P:response to antibiotic"/>
    <property type="evidence" value="ECO:0007669"/>
    <property type="project" value="UniProtKB-KW"/>
</dbReference>
<evidence type="ECO:0000256" key="5">
    <source>
        <dbReference type="ARBA" id="ARBA00023136"/>
    </source>
</evidence>
<feature type="transmembrane region" description="Helical" evidence="6">
    <location>
        <begin position="233"/>
        <end position="256"/>
    </location>
</feature>
<feature type="transmembrane region" description="Helical" evidence="6">
    <location>
        <begin position="48"/>
        <end position="71"/>
    </location>
</feature>
<dbReference type="GO" id="GO:0006629">
    <property type="term" value="P:lipid metabolic process"/>
    <property type="evidence" value="ECO:0007669"/>
    <property type="project" value="UniProtKB-KW"/>
</dbReference>
<keyword evidence="6" id="KW-0046">Antibiotic resistance</keyword>
<dbReference type="GO" id="GO:0050071">
    <property type="term" value="F:phosphatidylglycerol lysyltransferase activity"/>
    <property type="evidence" value="ECO:0007669"/>
    <property type="project" value="UniProtKB-EC"/>
</dbReference>
<dbReference type="GO" id="GO:0005886">
    <property type="term" value="C:plasma membrane"/>
    <property type="evidence" value="ECO:0007669"/>
    <property type="project" value="UniProtKB-SubCell"/>
</dbReference>
<evidence type="ECO:0000313" key="7">
    <source>
        <dbReference type="EMBL" id="RDY23104.1"/>
    </source>
</evidence>
<gene>
    <name evidence="6" type="primary">mprF</name>
    <name evidence="7" type="ORF">CHF27_010095</name>
</gene>
<evidence type="ECO:0000256" key="2">
    <source>
        <dbReference type="ARBA" id="ARBA00022475"/>
    </source>
</evidence>
<comment type="caution">
    <text evidence="7">The sequence shown here is derived from an EMBL/GenBank/DDBJ whole genome shotgun (WGS) entry which is preliminary data.</text>
</comment>
<feature type="transmembrane region" description="Helical" evidence="6">
    <location>
        <begin position="157"/>
        <end position="181"/>
    </location>
</feature>
<keyword evidence="8" id="KW-1185">Reference proteome</keyword>
<evidence type="ECO:0000256" key="6">
    <source>
        <dbReference type="RuleBase" id="RU363042"/>
    </source>
</evidence>
<keyword evidence="3 6" id="KW-0812">Transmembrane</keyword>
<organism evidence="7 8">
    <name type="scientific">Romboutsia maritimum</name>
    <dbReference type="NCBI Taxonomy" id="2020948"/>
    <lineage>
        <taxon>Bacteria</taxon>
        <taxon>Bacillati</taxon>
        <taxon>Bacillota</taxon>
        <taxon>Clostridia</taxon>
        <taxon>Peptostreptococcales</taxon>
        <taxon>Peptostreptococcaceae</taxon>
        <taxon>Romboutsia</taxon>
    </lineage>
</organism>
<dbReference type="PANTHER" id="PTHR37693:SF1">
    <property type="entry name" value="INTEGRAL MEMBRANE PROTEIN"/>
    <property type="match status" value="1"/>
</dbReference>
<dbReference type="PANTHER" id="PTHR37693">
    <property type="entry name" value="PHOSPHATIDYLGLYCEROL LYSYLTRANSFERASE"/>
    <property type="match status" value="1"/>
</dbReference>
<keyword evidence="5 6" id="KW-0472">Membrane</keyword>